<dbReference type="EMBL" id="DYDO01000001">
    <property type="protein sequence ID" value="DBA34548.1"/>
    <property type="molecule type" value="Genomic_DNA"/>
</dbReference>
<dbReference type="InterPro" id="IPR050645">
    <property type="entry name" value="Histidine_acid_phosphatase"/>
</dbReference>
<comment type="similarity">
    <text evidence="1">Belongs to the histidine acid phosphatase family.</text>
</comment>
<proteinExistence type="inferred from homology"/>
<organism evidence="2 3">
    <name type="scientific">Pyxicephalus adspersus</name>
    <name type="common">African bullfrog</name>
    <dbReference type="NCBI Taxonomy" id="30357"/>
    <lineage>
        <taxon>Eukaryota</taxon>
        <taxon>Metazoa</taxon>
        <taxon>Chordata</taxon>
        <taxon>Craniata</taxon>
        <taxon>Vertebrata</taxon>
        <taxon>Euteleostomi</taxon>
        <taxon>Amphibia</taxon>
        <taxon>Batrachia</taxon>
        <taxon>Anura</taxon>
        <taxon>Neobatrachia</taxon>
        <taxon>Ranoidea</taxon>
        <taxon>Pyxicephalidae</taxon>
        <taxon>Pyxicephalinae</taxon>
        <taxon>Pyxicephalus</taxon>
    </lineage>
</organism>
<evidence type="ECO:0000256" key="1">
    <source>
        <dbReference type="ARBA" id="ARBA00005375"/>
    </source>
</evidence>
<gene>
    <name evidence="2" type="ORF">GDO54_002098</name>
</gene>
<dbReference type="Proteomes" id="UP001181693">
    <property type="component" value="Unassembled WGS sequence"/>
</dbReference>
<dbReference type="PROSITE" id="PS00616">
    <property type="entry name" value="HIS_ACID_PHOSPHAT_1"/>
    <property type="match status" value="1"/>
</dbReference>
<dbReference type="EMBL" id="DYDO01000001">
    <property type="protein sequence ID" value="DBA34547.1"/>
    <property type="molecule type" value="Genomic_DNA"/>
</dbReference>
<name>A0AAV3B7T7_PYXAD</name>
<dbReference type="SUPFAM" id="SSF53254">
    <property type="entry name" value="Phosphoglycerate mutase-like"/>
    <property type="match status" value="1"/>
</dbReference>
<dbReference type="GO" id="GO:0005739">
    <property type="term" value="C:mitochondrion"/>
    <property type="evidence" value="ECO:0007669"/>
    <property type="project" value="TreeGrafter"/>
</dbReference>
<sequence length="390" mass="43842">MSAWLRAGLLGSVVYCLHRKRGALAEVKKDSAQMSGVGQEYELKLVQVVFRHGARTPLKPIPHSQQVEWSPTLLEAPAHTQFQYTVTDLQGGPRPPSPFEERYRSHKLKGGTFPGQLTTIGMQQMFNLGARLRKAYVEEQSFISPVFMPSEVYVRSTNIVRNLESTRCLLAGLYQQKQNGPVTIVTDEASSEILYPNYHGCQDLKHLTSSESSHTTGLALQPDVHGFPFSSKYKSHLQKSEQRALDIMSYIVGPNKREVLKLMVGPFLYTLQSNMLEAVRKTPTATPSRKLFLYASHDVTLIPLLMALGIFDGKWPPYASDLTLELYQHQPSKAWFARLNYNGEEQVVKGCRAGLCPLEDFLNALSEFALSPEDYKGLCCLKETENKTKK</sequence>
<dbReference type="Pfam" id="PF00328">
    <property type="entry name" value="His_Phos_2"/>
    <property type="match status" value="2"/>
</dbReference>
<evidence type="ECO:0000313" key="2">
    <source>
        <dbReference type="EMBL" id="DBA34548.1"/>
    </source>
</evidence>
<dbReference type="PANTHER" id="PTHR11567">
    <property type="entry name" value="ACID PHOSPHATASE-RELATED"/>
    <property type="match status" value="1"/>
</dbReference>
<reference evidence="2" key="1">
    <citation type="thesis" date="2020" institute="ProQuest LLC" country="789 East Eisenhower Parkway, Ann Arbor, MI, USA">
        <title>Comparative Genomics and Chromosome Evolution.</title>
        <authorList>
            <person name="Mudd A.B."/>
        </authorList>
    </citation>
    <scope>NUCLEOTIDE SEQUENCE</scope>
    <source>
        <strain evidence="2">1538</strain>
        <tissue evidence="2">Blood</tissue>
    </source>
</reference>
<dbReference type="GO" id="GO:2001311">
    <property type="term" value="P:lysobisphosphatidic acid metabolic process"/>
    <property type="evidence" value="ECO:0007669"/>
    <property type="project" value="TreeGrafter"/>
</dbReference>
<dbReference type="PANTHER" id="PTHR11567:SF202">
    <property type="entry name" value="LYSOPHOSPHATIDIC ACID PHOSPHATASE TYPE 6"/>
    <property type="match status" value="1"/>
</dbReference>
<dbReference type="InterPro" id="IPR033379">
    <property type="entry name" value="Acid_Pase_AS"/>
</dbReference>
<keyword evidence="3" id="KW-1185">Reference proteome</keyword>
<accession>A0AAV3B7T7</accession>
<evidence type="ECO:0000313" key="3">
    <source>
        <dbReference type="Proteomes" id="UP001181693"/>
    </source>
</evidence>
<protein>
    <recommendedName>
        <fullName evidence="4">Lysophosphatidic acid phosphatase type 6</fullName>
    </recommendedName>
</protein>
<comment type="caution">
    <text evidence="2">The sequence shown here is derived from an EMBL/GenBank/DDBJ whole genome shotgun (WGS) entry which is preliminary data.</text>
</comment>
<dbReference type="InterPro" id="IPR000560">
    <property type="entry name" value="His_Pase_clade-2"/>
</dbReference>
<dbReference type="InterPro" id="IPR029033">
    <property type="entry name" value="His_PPase_superfam"/>
</dbReference>
<dbReference type="GO" id="GO:0052642">
    <property type="term" value="F:lysophosphatidic acid phosphatase activity"/>
    <property type="evidence" value="ECO:0007669"/>
    <property type="project" value="TreeGrafter"/>
</dbReference>
<dbReference type="Gene3D" id="3.40.50.1240">
    <property type="entry name" value="Phosphoglycerate mutase-like"/>
    <property type="match status" value="2"/>
</dbReference>
<dbReference type="AlphaFoldDB" id="A0AAV3B7T7"/>
<evidence type="ECO:0008006" key="4">
    <source>
        <dbReference type="Google" id="ProtNLM"/>
    </source>
</evidence>
<dbReference type="CDD" id="cd07061">
    <property type="entry name" value="HP_HAP_like"/>
    <property type="match status" value="1"/>
</dbReference>